<comment type="subcellular location">
    <subcellularLocation>
        <location evidence="2">Cell junction</location>
    </subcellularLocation>
    <subcellularLocation>
        <location evidence="1">Cell membrane</location>
        <topology evidence="1">Single-pass type I membrane protein</topology>
    </subcellularLocation>
    <subcellularLocation>
        <location evidence="3">Cell projection</location>
        <location evidence="3">Ruffle membrane</location>
    </subcellularLocation>
</comment>
<dbReference type="GO" id="GO:0030220">
    <property type="term" value="P:platelet formation"/>
    <property type="evidence" value="ECO:0007669"/>
    <property type="project" value="Ensembl"/>
</dbReference>
<dbReference type="PRINTS" id="PR00700">
    <property type="entry name" value="PRTYPHPHTASE"/>
</dbReference>
<dbReference type="InterPro" id="IPR029021">
    <property type="entry name" value="Prot-tyrosine_phosphatase-like"/>
</dbReference>
<accession>A0A8C0GHX6</accession>
<evidence type="ECO:0000256" key="8">
    <source>
        <dbReference type="ARBA" id="ARBA00022737"/>
    </source>
</evidence>
<evidence type="ECO:0000256" key="10">
    <source>
        <dbReference type="ARBA" id="ARBA00022912"/>
    </source>
</evidence>
<feature type="domain" description="Fibronectin type-III" evidence="22">
    <location>
        <begin position="535"/>
        <end position="622"/>
    </location>
</feature>
<dbReference type="GO" id="GO:0045296">
    <property type="term" value="F:cadherin binding"/>
    <property type="evidence" value="ECO:0007669"/>
    <property type="project" value="Ensembl"/>
</dbReference>
<dbReference type="GO" id="GO:0051894">
    <property type="term" value="P:positive regulation of focal adhesion assembly"/>
    <property type="evidence" value="ECO:0007669"/>
    <property type="project" value="Ensembl"/>
</dbReference>
<dbReference type="SMART" id="SM00060">
    <property type="entry name" value="FN3"/>
    <property type="match status" value="9"/>
</dbReference>
<dbReference type="InterPro" id="IPR036116">
    <property type="entry name" value="FN3_sf"/>
</dbReference>
<dbReference type="GO" id="GO:0005911">
    <property type="term" value="C:cell-cell junction"/>
    <property type="evidence" value="ECO:0007669"/>
    <property type="project" value="Ensembl"/>
</dbReference>
<dbReference type="Ensembl" id="ENSCABT00000008981.1">
    <property type="protein sequence ID" value="ENSCABP00000008192.1"/>
    <property type="gene ID" value="ENSCABG00000006183.1"/>
</dbReference>
<evidence type="ECO:0000313" key="24">
    <source>
        <dbReference type="Proteomes" id="UP000694404"/>
    </source>
</evidence>
<feature type="domain" description="Fibronectin type-III" evidence="22">
    <location>
        <begin position="623"/>
        <end position="713"/>
    </location>
</feature>
<reference evidence="23" key="2">
    <citation type="submission" date="2025-09" db="UniProtKB">
        <authorList>
            <consortium name="Ensembl"/>
        </authorList>
    </citation>
    <scope>IDENTIFICATION</scope>
</reference>
<dbReference type="Gene3D" id="2.60.40.10">
    <property type="entry name" value="Immunoglobulins"/>
    <property type="match status" value="8"/>
</dbReference>
<dbReference type="FunFam" id="2.60.40.10:FF:000362">
    <property type="entry name" value="Receptor-type tyrosine-protein phosphatase eta"/>
    <property type="match status" value="7"/>
</dbReference>
<evidence type="ECO:0000256" key="19">
    <source>
        <dbReference type="ARBA" id="ARBA00081746"/>
    </source>
</evidence>
<keyword evidence="10" id="KW-0904">Protein phosphatase</keyword>
<dbReference type="InterPro" id="IPR050713">
    <property type="entry name" value="RTP_Phos/Ushers"/>
</dbReference>
<dbReference type="CDD" id="cd00063">
    <property type="entry name" value="FN3"/>
    <property type="match status" value="6"/>
</dbReference>
<dbReference type="PROSITE" id="PS50853">
    <property type="entry name" value="FN3"/>
    <property type="match status" value="6"/>
</dbReference>
<name>A0A8C0GHX6_CHEAB</name>
<dbReference type="PROSITE" id="PS50055">
    <property type="entry name" value="TYR_PHOSPHATASE_PTP"/>
    <property type="match status" value="1"/>
</dbReference>
<evidence type="ECO:0000256" key="5">
    <source>
        <dbReference type="ARBA" id="ARBA00022475"/>
    </source>
</evidence>
<evidence type="ECO:0000256" key="6">
    <source>
        <dbReference type="ARBA" id="ARBA00022692"/>
    </source>
</evidence>
<dbReference type="InterPro" id="IPR000242">
    <property type="entry name" value="PTP_cat"/>
</dbReference>
<keyword evidence="8" id="KW-0677">Repeat</keyword>
<dbReference type="GO" id="GO:0005730">
    <property type="term" value="C:nucleolus"/>
    <property type="evidence" value="ECO:0007669"/>
    <property type="project" value="Ensembl"/>
</dbReference>
<dbReference type="PROSITE" id="PS50056">
    <property type="entry name" value="TYR_PHOSPHATASE_2"/>
    <property type="match status" value="1"/>
</dbReference>
<dbReference type="Gene3D" id="3.90.190.10">
    <property type="entry name" value="Protein tyrosine phosphatase superfamily"/>
    <property type="match status" value="1"/>
</dbReference>
<keyword evidence="14" id="KW-0325">Glycoprotein</keyword>
<feature type="domain" description="Tyrosine-protein phosphatase" evidence="20">
    <location>
        <begin position="1018"/>
        <end position="1263"/>
    </location>
</feature>
<gene>
    <name evidence="23" type="primary">PTPRJ</name>
</gene>
<evidence type="ECO:0000256" key="9">
    <source>
        <dbReference type="ARBA" id="ARBA00022801"/>
    </source>
</evidence>
<evidence type="ECO:0000256" key="2">
    <source>
        <dbReference type="ARBA" id="ARBA00004282"/>
    </source>
</evidence>
<dbReference type="InterPro" id="IPR000387">
    <property type="entry name" value="Tyr_Pase_dom"/>
</dbReference>
<keyword evidence="15" id="KW-0966">Cell projection</keyword>
<evidence type="ECO:0000256" key="15">
    <source>
        <dbReference type="ARBA" id="ARBA00023273"/>
    </source>
</evidence>
<evidence type="ECO:0000256" key="16">
    <source>
        <dbReference type="ARBA" id="ARBA00025789"/>
    </source>
</evidence>
<dbReference type="SMART" id="SM00194">
    <property type="entry name" value="PTPc"/>
    <property type="match status" value="1"/>
</dbReference>
<organism evidence="23 24">
    <name type="scientific">Chelonoidis abingdonii</name>
    <name type="common">Abingdon island giant tortoise</name>
    <name type="synonym">Testudo abingdonii</name>
    <dbReference type="NCBI Taxonomy" id="106734"/>
    <lineage>
        <taxon>Eukaryota</taxon>
        <taxon>Metazoa</taxon>
        <taxon>Chordata</taxon>
        <taxon>Craniata</taxon>
        <taxon>Vertebrata</taxon>
        <taxon>Euteleostomi</taxon>
        <taxon>Archelosauria</taxon>
        <taxon>Testudinata</taxon>
        <taxon>Testudines</taxon>
        <taxon>Cryptodira</taxon>
        <taxon>Durocryptodira</taxon>
        <taxon>Testudinoidea</taxon>
        <taxon>Testudinidae</taxon>
        <taxon>Chelonoidis</taxon>
    </lineage>
</organism>
<dbReference type="InterPro" id="IPR003595">
    <property type="entry name" value="Tyr_Pase_cat"/>
</dbReference>
<dbReference type="GO" id="GO:0051019">
    <property type="term" value="F:mitogen-activated protein kinase binding"/>
    <property type="evidence" value="ECO:0007669"/>
    <property type="project" value="Ensembl"/>
</dbReference>
<evidence type="ECO:0000259" key="22">
    <source>
        <dbReference type="PROSITE" id="PS50853"/>
    </source>
</evidence>
<dbReference type="OMA" id="PGMMYSF"/>
<feature type="domain" description="Fibronectin type-III" evidence="22">
    <location>
        <begin position="445"/>
        <end position="534"/>
    </location>
</feature>
<keyword evidence="5" id="KW-1003">Cell membrane</keyword>
<keyword evidence="11" id="KW-0965">Cell junction</keyword>
<dbReference type="GO" id="GO:0005161">
    <property type="term" value="F:platelet-derived growth factor receptor binding"/>
    <property type="evidence" value="ECO:0007669"/>
    <property type="project" value="Ensembl"/>
</dbReference>
<dbReference type="GO" id="GO:0070097">
    <property type="term" value="F:delta-catenin binding"/>
    <property type="evidence" value="ECO:0007669"/>
    <property type="project" value="Ensembl"/>
</dbReference>
<proteinExistence type="inferred from homology"/>
<dbReference type="Pfam" id="PF18861">
    <property type="entry name" value="PTP_tm"/>
    <property type="match status" value="1"/>
</dbReference>
<dbReference type="InterPro" id="IPR016130">
    <property type="entry name" value="Tyr_Pase_AS"/>
</dbReference>
<evidence type="ECO:0000256" key="11">
    <source>
        <dbReference type="ARBA" id="ARBA00022949"/>
    </source>
</evidence>
<dbReference type="FunFam" id="3.90.190.10:FF:000009">
    <property type="entry name" value="Receptor-type tyrosine-protein phosphatase beta"/>
    <property type="match status" value="1"/>
</dbReference>
<keyword evidence="9" id="KW-0378">Hydrolase</keyword>
<dbReference type="GO" id="GO:0004725">
    <property type="term" value="F:protein tyrosine phosphatase activity"/>
    <property type="evidence" value="ECO:0007669"/>
    <property type="project" value="UniProtKB-EC"/>
</dbReference>
<dbReference type="GO" id="GO:0009986">
    <property type="term" value="C:cell surface"/>
    <property type="evidence" value="ECO:0007669"/>
    <property type="project" value="Ensembl"/>
</dbReference>
<dbReference type="PANTHER" id="PTHR46957:SF5">
    <property type="entry name" value="PROTEIN-TYROSINE-PHOSPHATASE"/>
    <property type="match status" value="1"/>
</dbReference>
<dbReference type="PANTHER" id="PTHR46957">
    <property type="entry name" value="CYTOKINE RECEPTOR"/>
    <property type="match status" value="1"/>
</dbReference>
<evidence type="ECO:0000256" key="17">
    <source>
        <dbReference type="ARBA" id="ARBA00051722"/>
    </source>
</evidence>
<keyword evidence="6" id="KW-0812">Transmembrane</keyword>
<evidence type="ECO:0000256" key="12">
    <source>
        <dbReference type="ARBA" id="ARBA00022989"/>
    </source>
</evidence>
<dbReference type="InterPro" id="IPR003961">
    <property type="entry name" value="FN3_dom"/>
</dbReference>
<dbReference type="GO" id="GO:0048008">
    <property type="term" value="P:platelet-derived growth factor receptor signaling pathway"/>
    <property type="evidence" value="ECO:0007669"/>
    <property type="project" value="Ensembl"/>
</dbReference>
<evidence type="ECO:0000256" key="18">
    <source>
        <dbReference type="ARBA" id="ARBA00071459"/>
    </source>
</evidence>
<evidence type="ECO:0000313" key="23">
    <source>
        <dbReference type="Ensembl" id="ENSCABP00000008192.1"/>
    </source>
</evidence>
<protein>
    <recommendedName>
        <fullName evidence="18">Receptor-type tyrosine-protein phosphatase eta</fullName>
        <ecNumber evidence="4">3.1.3.48</ecNumber>
    </recommendedName>
    <alternativeName>
        <fullName evidence="19">Protein-tyrosine phosphatase receptor type J</fullName>
    </alternativeName>
</protein>
<evidence type="ECO:0000256" key="14">
    <source>
        <dbReference type="ARBA" id="ARBA00023180"/>
    </source>
</evidence>
<dbReference type="SMART" id="SM00404">
    <property type="entry name" value="PTPc_motif"/>
    <property type="match status" value="1"/>
</dbReference>
<dbReference type="GO" id="GO:0008285">
    <property type="term" value="P:negative regulation of cell population proliferation"/>
    <property type="evidence" value="ECO:0007669"/>
    <property type="project" value="Ensembl"/>
</dbReference>
<dbReference type="GO" id="GO:0008013">
    <property type="term" value="F:beta-catenin binding"/>
    <property type="evidence" value="ECO:0007669"/>
    <property type="project" value="Ensembl"/>
</dbReference>
<evidence type="ECO:0000259" key="20">
    <source>
        <dbReference type="PROSITE" id="PS50055"/>
    </source>
</evidence>
<dbReference type="GO" id="GO:0016604">
    <property type="term" value="C:nuclear body"/>
    <property type="evidence" value="ECO:0007669"/>
    <property type="project" value="Ensembl"/>
</dbReference>
<sequence>MAHLKFHDKLGYQTLIDLLDQTAQCGNSYGMQGPTTAIPQQIIVSNVSTHEVSLTWENKDAAASEYSDRILIANEPSSTRNMISNTRKALITDLNPGTFYQFTIFPRAADKKTEGDPNSTLIYTNHSPSPVSDIQATYISTEQVTLTWENNDTAAPNYTYMIYTDGNGISPTRNQTSQNKNAVILGLRPGTLYDFTIVPLAADNMAEGDPKVIHIYTKPSPVFNIRVTSILACEVNLTWQNDDTAASDYNYRIHIENETSPVGNQTFKAICAVVIDVEPGTSYKFTIFPLAADNKNGLYINLFSKPSAVSNLKVINVGTTEVTLTWQNSDAEASNYTYKILYGDYGTSVQQNITSQTTNATITGLQPGTSYLFTVFAQAGGTEGNSTVVETYTSKSLESLSRKHSEIIICHLIPFSDSRNFYTSLTENPTFQLINLFMKITDLGAISNLKVINVGTTEVTLTWQNSDAEASNYTYKILYGDYGTSVQQNITSQTTNATITGLQPGTSYLFTVFAQAGGTEGNSTVVETYTKPSAVSNLKVINVGTTEVTLTWQNSDAEASNYTYRIFCKNYRTSVQQNITSQTTNATITGLQPGTSYLFMVFSQVAGIEGDSSTINTYTKPSPISDIQATNIGTKQVTLTWENNDTAAPNYTYVIYTDGNGISPTRNQTSQNKNAVIVGLRPGTSYNFTIVPLAADSMTKGDSNWIHICTVPSFNCTPVTKEPKLTVKWEPPAGTSTGFSINTFNDAWSNETLVLAGFDTTVTNLNYSTSYNVSIITRSCGKESLPMQTTCDTSITDPPAPVEKPIITSITHNSFKIQFSGFESKNGPLTAYAIVITTAKEGNIPPNSSLNDTYNDFKEKKTKTYITNVINATQMRAFSSRSNSLQYEMEVGDSSKSYAYSNAPLKPLGSYWVSVAGFTKIEFNDDRIDEERSYVSFTPYSQAIILLQDPGKAKIKCSSPGISFVFCIHSSNLFPPLPNRKDGKNSELPFSPIRSKSIKVENFESYFKKQQADSNCGFAEEYEELRSVGINQPKFAAELTENRRKNRYNNVLPYDISRVKLSIQNHPADDYINANYMPGYNSKKEFIAAQGPLPNTVQDFWRMIWEKNIYAIVMLTKCVEQGRTKCEEYWPDKGSNYYDDITVTLVSECVLPEWTIRDFIVEGSNATESHSVRQFHFTSWPDHGVPETTDLLINFRHLVQENIRQNPPDSPILVHCSAGVGRTGTFIAIDRLIQQIEMENVSDVYGVVYDLRMHRPLMVQTEENNKVLDILKSIIQSKVSCLLI</sequence>
<dbReference type="GO" id="GO:0051897">
    <property type="term" value="P:positive regulation of phosphatidylinositol 3-kinase/protein kinase B signal transduction"/>
    <property type="evidence" value="ECO:0007669"/>
    <property type="project" value="Ensembl"/>
</dbReference>
<dbReference type="GO" id="GO:0010642">
    <property type="term" value="P:negative regulation of platelet-derived growth factor receptor signaling pathway"/>
    <property type="evidence" value="ECO:0007669"/>
    <property type="project" value="Ensembl"/>
</dbReference>
<keyword evidence="13" id="KW-0472">Membrane</keyword>
<dbReference type="GO" id="GO:0045295">
    <property type="term" value="F:gamma-catenin binding"/>
    <property type="evidence" value="ECO:0007669"/>
    <property type="project" value="Ensembl"/>
</dbReference>
<dbReference type="GO" id="GO:0001772">
    <property type="term" value="C:immunological synapse"/>
    <property type="evidence" value="ECO:0007669"/>
    <property type="project" value="Ensembl"/>
</dbReference>
<dbReference type="GO" id="GO:0030308">
    <property type="term" value="P:negative regulation of cell growth"/>
    <property type="evidence" value="ECO:0007669"/>
    <property type="project" value="Ensembl"/>
</dbReference>
<feature type="domain" description="Fibronectin type-III" evidence="22">
    <location>
        <begin position="130"/>
        <end position="220"/>
    </location>
</feature>
<comment type="catalytic activity">
    <reaction evidence="17">
        <text>O-phospho-L-tyrosyl-[protein] + H2O = L-tyrosyl-[protein] + phosphate</text>
        <dbReference type="Rhea" id="RHEA:10684"/>
        <dbReference type="Rhea" id="RHEA-COMP:10136"/>
        <dbReference type="Rhea" id="RHEA-COMP:20101"/>
        <dbReference type="ChEBI" id="CHEBI:15377"/>
        <dbReference type="ChEBI" id="CHEBI:43474"/>
        <dbReference type="ChEBI" id="CHEBI:46858"/>
        <dbReference type="ChEBI" id="CHEBI:61978"/>
        <dbReference type="EC" id="3.1.3.48"/>
    </reaction>
</comment>
<dbReference type="GO" id="GO:0043235">
    <property type="term" value="C:receptor complex"/>
    <property type="evidence" value="ECO:0007669"/>
    <property type="project" value="TreeGrafter"/>
</dbReference>
<keyword evidence="7" id="KW-0732">Signal</keyword>
<dbReference type="GO" id="GO:0050860">
    <property type="term" value="P:negative regulation of T cell receptor signaling pathway"/>
    <property type="evidence" value="ECO:0007669"/>
    <property type="project" value="Ensembl"/>
</dbReference>
<dbReference type="Pfam" id="PF00041">
    <property type="entry name" value="fn3"/>
    <property type="match status" value="6"/>
</dbReference>
<dbReference type="GO" id="GO:0030336">
    <property type="term" value="P:negative regulation of cell migration"/>
    <property type="evidence" value="ECO:0007669"/>
    <property type="project" value="Ensembl"/>
</dbReference>
<evidence type="ECO:0000256" key="13">
    <source>
        <dbReference type="ARBA" id="ARBA00023136"/>
    </source>
</evidence>
<dbReference type="GO" id="GO:0032587">
    <property type="term" value="C:ruffle membrane"/>
    <property type="evidence" value="ECO:0007669"/>
    <property type="project" value="UniProtKB-SubCell"/>
</dbReference>
<dbReference type="GO" id="GO:0051898">
    <property type="term" value="P:negative regulation of phosphatidylinositol 3-kinase/protein kinase B signal transduction"/>
    <property type="evidence" value="ECO:0007669"/>
    <property type="project" value="Ensembl"/>
</dbReference>
<keyword evidence="24" id="KW-1185">Reference proteome</keyword>
<dbReference type="SUPFAM" id="SSF52799">
    <property type="entry name" value="(Phosphotyrosine protein) phosphatases II"/>
    <property type="match status" value="1"/>
</dbReference>
<dbReference type="GO" id="GO:0042059">
    <property type="term" value="P:negative regulation of epidermal growth factor receptor signaling pathway"/>
    <property type="evidence" value="ECO:0007669"/>
    <property type="project" value="Ensembl"/>
</dbReference>
<feature type="domain" description="Fibronectin type-III" evidence="22">
    <location>
        <begin position="308"/>
        <end position="397"/>
    </location>
</feature>
<keyword evidence="12" id="KW-1133">Transmembrane helix</keyword>
<dbReference type="EC" id="3.1.3.48" evidence="4"/>
<dbReference type="InterPro" id="IPR013783">
    <property type="entry name" value="Ig-like_fold"/>
</dbReference>
<evidence type="ECO:0000259" key="21">
    <source>
        <dbReference type="PROSITE" id="PS50056"/>
    </source>
</evidence>
<feature type="domain" description="Fibronectin type-III" evidence="22">
    <location>
        <begin position="38"/>
        <end position="128"/>
    </location>
</feature>
<evidence type="ECO:0000256" key="1">
    <source>
        <dbReference type="ARBA" id="ARBA00004251"/>
    </source>
</evidence>
<dbReference type="Pfam" id="PF00102">
    <property type="entry name" value="Y_phosphatase"/>
    <property type="match status" value="1"/>
</dbReference>
<evidence type="ECO:0000256" key="4">
    <source>
        <dbReference type="ARBA" id="ARBA00013064"/>
    </source>
</evidence>
<reference evidence="23" key="1">
    <citation type="submission" date="2025-08" db="UniProtKB">
        <authorList>
            <consortium name="Ensembl"/>
        </authorList>
    </citation>
    <scope>IDENTIFICATION</scope>
</reference>
<dbReference type="GeneTree" id="ENSGT00940000156870"/>
<dbReference type="GO" id="GO:0050918">
    <property type="term" value="P:positive chemotaxis"/>
    <property type="evidence" value="ECO:0007669"/>
    <property type="project" value="Ensembl"/>
</dbReference>
<dbReference type="SUPFAM" id="SSF49265">
    <property type="entry name" value="Fibronectin type III"/>
    <property type="match status" value="5"/>
</dbReference>
<dbReference type="Proteomes" id="UP000694404">
    <property type="component" value="Unplaced"/>
</dbReference>
<dbReference type="InterPro" id="IPR041201">
    <property type="entry name" value="PTPRJ_TM"/>
</dbReference>
<evidence type="ECO:0000256" key="3">
    <source>
        <dbReference type="ARBA" id="ARBA00004632"/>
    </source>
</evidence>
<dbReference type="GO" id="GO:0043116">
    <property type="term" value="P:negative regulation of vascular permeability"/>
    <property type="evidence" value="ECO:0007669"/>
    <property type="project" value="Ensembl"/>
</dbReference>
<evidence type="ECO:0000256" key="7">
    <source>
        <dbReference type="ARBA" id="ARBA00022729"/>
    </source>
</evidence>
<comment type="similarity">
    <text evidence="16">Belongs to the protein-tyrosine phosphatase family. Receptor class 3 subfamily.</text>
</comment>
<feature type="domain" description="Tyrosine specific protein phosphatases" evidence="21">
    <location>
        <begin position="1193"/>
        <end position="1266"/>
    </location>
</feature>
<dbReference type="PROSITE" id="PS00383">
    <property type="entry name" value="TYR_PHOSPHATASE_1"/>
    <property type="match status" value="1"/>
</dbReference>